<feature type="compositionally biased region" description="Basic and acidic residues" evidence="1">
    <location>
        <begin position="44"/>
        <end position="54"/>
    </location>
</feature>
<name>A0A9N9ZDX1_9HYPO</name>
<sequence length="718" mass="79771">MAGTQDHGRDTSTAAASKLHLFDTPLAEHHEIDEGSETNGLPTDRTESFQDTPQLKRHEEPTLLEIFLDLFFAANYEVFGENHHVTDHARFQAYVGYFCLLWLTWFIVALYDVRFVTDSIFARAMRAVQLGVLVGFTVITPKFDTVDQEAQAMRTTSIILSVSRFSLAAEYFCTLWSLRRFKIVRIPLLIQGSLHVASAAILLGIAFIFQEDEHSYAFMAWYFVAGFEALASLLLSNVSPTFGLAETHLMKRLTLMTVMILGASICEVAKSVVTIVKNPDAWDSRTIGHVTAAIATIYFIFLIYFDWIRSGYHLQPIRLQIWTALHFPFNLALVLLLQAVQQYVIWGKLMGQLDKALDIAYPLDDPAIINNSTTSASVAAALNHSVVEFLDNYPATIVSTWDTINEAIRNISDVPNSFWPQFRRLDLGSSLADIQKSLDGLPSDAKETLTMILTSAATLAVTMTNALFGSFGIKVDGEIIKKNPNASKAVKGGGFQFQVQEAAWNLYRLVFAYGYVSCGCAIILMVLLTVVARTRRYTAWQIARLIIVSALGLGVGLVATLWFNDDRVWDFLQRSWVLPTITIVWAVILIITHINGQGTKRCTSYLERRLQHSQVFLGREEISREHNVEEGEKGAASEAVGHSAPALLQQEETPAVARVSTGRDNNMTIFRVSTARSEVSAMSTPSNTDGRQNGEPKVSVEESTANIPPNRGGRQNNG</sequence>
<dbReference type="OrthoDB" id="3177213at2759"/>
<feature type="transmembrane region" description="Helical" evidence="2">
    <location>
        <begin position="575"/>
        <end position="594"/>
    </location>
</feature>
<evidence type="ECO:0008006" key="5">
    <source>
        <dbReference type="Google" id="ProtNLM"/>
    </source>
</evidence>
<accession>A0A9N9ZDX1</accession>
<keyword evidence="2" id="KW-1133">Transmembrane helix</keyword>
<reference evidence="3 4" key="2">
    <citation type="submission" date="2021-10" db="EMBL/GenBank/DDBJ databases">
        <authorList>
            <person name="Piombo E."/>
        </authorList>
    </citation>
    <scope>NUCLEOTIDE SEQUENCE [LARGE SCALE GENOMIC DNA]</scope>
</reference>
<comment type="caution">
    <text evidence="3">The sequence shown here is derived from an EMBL/GenBank/DDBJ whole genome shotgun (WGS) entry which is preliminary data.</text>
</comment>
<dbReference type="EMBL" id="CABFOC020000045">
    <property type="protein sequence ID" value="CAH0053742.1"/>
    <property type="molecule type" value="Genomic_DNA"/>
</dbReference>
<proteinExistence type="predicted"/>
<evidence type="ECO:0000313" key="3">
    <source>
        <dbReference type="EMBL" id="CAH0053742.1"/>
    </source>
</evidence>
<feature type="transmembrane region" description="Helical" evidence="2">
    <location>
        <begin position="188"/>
        <end position="209"/>
    </location>
</feature>
<feature type="region of interest" description="Disordered" evidence="1">
    <location>
        <begin position="32"/>
        <end position="54"/>
    </location>
</feature>
<reference evidence="4" key="1">
    <citation type="submission" date="2019-06" db="EMBL/GenBank/DDBJ databases">
        <authorList>
            <person name="Broberg M."/>
        </authorList>
    </citation>
    <scope>NUCLEOTIDE SEQUENCE [LARGE SCALE GENOMIC DNA]</scope>
</reference>
<feature type="transmembrane region" description="Helical" evidence="2">
    <location>
        <begin position="287"/>
        <end position="307"/>
    </location>
</feature>
<evidence type="ECO:0000256" key="1">
    <source>
        <dbReference type="SAM" id="MobiDB-lite"/>
    </source>
</evidence>
<keyword evidence="2" id="KW-0472">Membrane</keyword>
<gene>
    <name evidence="3" type="ORF">CSOL1703_00005618</name>
</gene>
<dbReference type="AlphaFoldDB" id="A0A9N9ZDX1"/>
<dbReference type="PANTHER" id="PTHR42101">
    <property type="entry name" value="CHROMOSOME 16, WHOLE GENOME SHOTGUN SEQUENCE"/>
    <property type="match status" value="1"/>
</dbReference>
<dbReference type="PANTHER" id="PTHR42101:SF1">
    <property type="entry name" value="LOW TEMPERATURE REQUIREMENT A"/>
    <property type="match status" value="1"/>
</dbReference>
<feature type="compositionally biased region" description="Polar residues" evidence="1">
    <location>
        <begin position="701"/>
        <end position="718"/>
    </location>
</feature>
<protein>
    <recommendedName>
        <fullName evidence="5">Low temperature requirement A</fullName>
    </recommendedName>
</protein>
<feature type="transmembrane region" description="Helical" evidence="2">
    <location>
        <begin position="510"/>
        <end position="530"/>
    </location>
</feature>
<feature type="region of interest" description="Disordered" evidence="1">
    <location>
        <begin position="674"/>
        <end position="718"/>
    </location>
</feature>
<feature type="transmembrane region" description="Helical" evidence="2">
    <location>
        <begin position="215"/>
        <end position="235"/>
    </location>
</feature>
<keyword evidence="2" id="KW-0812">Transmembrane</keyword>
<dbReference type="Proteomes" id="UP000775872">
    <property type="component" value="Unassembled WGS sequence"/>
</dbReference>
<feature type="transmembrane region" description="Helical" evidence="2">
    <location>
        <begin position="255"/>
        <end position="275"/>
    </location>
</feature>
<organism evidence="3 4">
    <name type="scientific">Clonostachys solani</name>
    <dbReference type="NCBI Taxonomy" id="160281"/>
    <lineage>
        <taxon>Eukaryota</taxon>
        <taxon>Fungi</taxon>
        <taxon>Dikarya</taxon>
        <taxon>Ascomycota</taxon>
        <taxon>Pezizomycotina</taxon>
        <taxon>Sordariomycetes</taxon>
        <taxon>Hypocreomycetidae</taxon>
        <taxon>Hypocreales</taxon>
        <taxon>Bionectriaceae</taxon>
        <taxon>Clonostachys</taxon>
    </lineage>
</organism>
<feature type="transmembrane region" description="Helical" evidence="2">
    <location>
        <begin position="94"/>
        <end position="113"/>
    </location>
</feature>
<feature type="transmembrane region" description="Helical" evidence="2">
    <location>
        <begin position="319"/>
        <end position="340"/>
    </location>
</feature>
<feature type="transmembrane region" description="Helical" evidence="2">
    <location>
        <begin position="542"/>
        <end position="563"/>
    </location>
</feature>
<evidence type="ECO:0000313" key="4">
    <source>
        <dbReference type="Proteomes" id="UP000775872"/>
    </source>
</evidence>
<evidence type="ECO:0000256" key="2">
    <source>
        <dbReference type="SAM" id="Phobius"/>
    </source>
</evidence>
<feature type="compositionally biased region" description="Polar residues" evidence="1">
    <location>
        <begin position="674"/>
        <end position="691"/>
    </location>
</feature>
<keyword evidence="4" id="KW-1185">Reference proteome</keyword>